<protein>
    <submittedName>
        <fullName evidence="1">Uncharacterized protein</fullName>
    </submittedName>
</protein>
<dbReference type="Proteomes" id="UP000199476">
    <property type="component" value="Unassembled WGS sequence"/>
</dbReference>
<sequence length="97" mass="11449">MQTPEYVENLLKMAGKKGEARREMARELKMPDYWTVLERQVDWFYLKKLAEKLVGEINAEEFKKSIICSDCPVKVCEAEVTECYKLAEQINYFEEAM</sequence>
<name>A0A1G9NKT4_9FIRM</name>
<dbReference type="STRING" id="321763.SAMN04488692_110114"/>
<dbReference type="EMBL" id="FNGO01000010">
    <property type="protein sequence ID" value="SDL87216.1"/>
    <property type="molecule type" value="Genomic_DNA"/>
</dbReference>
<proteinExistence type="predicted"/>
<gene>
    <name evidence="1" type="ORF">SAMN04488692_110114</name>
</gene>
<evidence type="ECO:0000313" key="1">
    <source>
        <dbReference type="EMBL" id="SDL87216.1"/>
    </source>
</evidence>
<keyword evidence="2" id="KW-1185">Reference proteome</keyword>
<dbReference type="AlphaFoldDB" id="A0A1G9NKT4"/>
<organism evidence="1 2">
    <name type="scientific">Halarsenatibacter silvermanii</name>
    <dbReference type="NCBI Taxonomy" id="321763"/>
    <lineage>
        <taxon>Bacteria</taxon>
        <taxon>Bacillati</taxon>
        <taxon>Bacillota</taxon>
        <taxon>Clostridia</taxon>
        <taxon>Halanaerobiales</taxon>
        <taxon>Halarsenatibacteraceae</taxon>
        <taxon>Halarsenatibacter</taxon>
    </lineage>
</organism>
<dbReference type="RefSeq" id="WP_089760118.1">
    <property type="nucleotide sequence ID" value="NZ_FNGO01000010.1"/>
</dbReference>
<accession>A0A1G9NKT4</accession>
<evidence type="ECO:0000313" key="2">
    <source>
        <dbReference type="Proteomes" id="UP000199476"/>
    </source>
</evidence>
<reference evidence="1 2" key="1">
    <citation type="submission" date="2016-10" db="EMBL/GenBank/DDBJ databases">
        <authorList>
            <person name="de Groot N.N."/>
        </authorList>
    </citation>
    <scope>NUCLEOTIDE SEQUENCE [LARGE SCALE GENOMIC DNA]</scope>
    <source>
        <strain evidence="1 2">SLAS-1</strain>
    </source>
</reference>